<gene>
    <name evidence="5" type="ORF">GMST_18600</name>
</gene>
<protein>
    <submittedName>
        <fullName evidence="5">HIT family protein</fullName>
    </submittedName>
</protein>
<dbReference type="AlphaFoldDB" id="A0A6V8MHS5"/>
<comment type="caution">
    <text evidence="5">The sequence shown here is derived from an EMBL/GenBank/DDBJ whole genome shotgun (WGS) entry which is preliminary data.</text>
</comment>
<dbReference type="GO" id="GO:0003824">
    <property type="term" value="F:catalytic activity"/>
    <property type="evidence" value="ECO:0007669"/>
    <property type="project" value="InterPro"/>
</dbReference>
<keyword evidence="6" id="KW-1185">Reference proteome</keyword>
<dbReference type="Gene3D" id="3.30.428.10">
    <property type="entry name" value="HIT-like"/>
    <property type="match status" value="1"/>
</dbReference>
<dbReference type="Pfam" id="PF01230">
    <property type="entry name" value="HIT"/>
    <property type="match status" value="1"/>
</dbReference>
<dbReference type="SUPFAM" id="SSF54197">
    <property type="entry name" value="HIT-like"/>
    <property type="match status" value="1"/>
</dbReference>
<evidence type="ECO:0000256" key="3">
    <source>
        <dbReference type="PROSITE-ProRule" id="PRU00464"/>
    </source>
</evidence>
<accession>A0A6V8MHS5</accession>
<feature type="active site" description="Tele-AMP-histidine intermediate" evidence="1">
    <location>
        <position position="111"/>
    </location>
</feature>
<dbReference type="PANTHER" id="PTHR46648">
    <property type="entry name" value="HIT FAMILY PROTEIN 1"/>
    <property type="match status" value="1"/>
</dbReference>
<dbReference type="EMBL" id="BLXX01000004">
    <property type="protein sequence ID" value="GFO59535.1"/>
    <property type="molecule type" value="Genomic_DNA"/>
</dbReference>
<dbReference type="InterPro" id="IPR036265">
    <property type="entry name" value="HIT-like_sf"/>
</dbReference>
<dbReference type="PROSITE" id="PS51084">
    <property type="entry name" value="HIT_2"/>
    <property type="match status" value="1"/>
</dbReference>
<name>A0A6V8MHS5_9BACT</name>
<feature type="short sequence motif" description="Histidine triad motif" evidence="2 3">
    <location>
        <begin position="109"/>
        <end position="113"/>
    </location>
</feature>
<proteinExistence type="predicted"/>
<evidence type="ECO:0000256" key="2">
    <source>
        <dbReference type="PIRSR" id="PIRSR601310-3"/>
    </source>
</evidence>
<evidence type="ECO:0000313" key="6">
    <source>
        <dbReference type="Proteomes" id="UP000556026"/>
    </source>
</evidence>
<dbReference type="GO" id="GO:0009117">
    <property type="term" value="P:nucleotide metabolic process"/>
    <property type="evidence" value="ECO:0007669"/>
    <property type="project" value="TreeGrafter"/>
</dbReference>
<evidence type="ECO:0000313" key="5">
    <source>
        <dbReference type="EMBL" id="GFO59535.1"/>
    </source>
</evidence>
<dbReference type="RefSeq" id="WP_183354357.1">
    <property type="nucleotide sequence ID" value="NZ_BLXX01000004.1"/>
</dbReference>
<dbReference type="InterPro" id="IPR001310">
    <property type="entry name" value="Histidine_triad_HIT"/>
</dbReference>
<evidence type="ECO:0000256" key="1">
    <source>
        <dbReference type="PIRSR" id="PIRSR601310-1"/>
    </source>
</evidence>
<dbReference type="PRINTS" id="PR00332">
    <property type="entry name" value="HISTRIAD"/>
</dbReference>
<dbReference type="PANTHER" id="PTHR46648:SF1">
    <property type="entry name" value="ADENOSINE 5'-MONOPHOSPHORAMIDASE HNT1"/>
    <property type="match status" value="1"/>
</dbReference>
<organism evidence="5 6">
    <name type="scientific">Geomonas silvestris</name>
    <dbReference type="NCBI Taxonomy" id="2740184"/>
    <lineage>
        <taxon>Bacteria</taxon>
        <taxon>Pseudomonadati</taxon>
        <taxon>Thermodesulfobacteriota</taxon>
        <taxon>Desulfuromonadia</taxon>
        <taxon>Geobacterales</taxon>
        <taxon>Geobacteraceae</taxon>
        <taxon>Geomonas</taxon>
    </lineage>
</organism>
<feature type="domain" description="HIT" evidence="4">
    <location>
        <begin position="19"/>
        <end position="124"/>
    </location>
</feature>
<dbReference type="Proteomes" id="UP000556026">
    <property type="component" value="Unassembled WGS sequence"/>
</dbReference>
<sequence>MDLGRGTTDSGSKTVSGCRFCAIVRGELPARTVFEDDRVLAFLDRRPLFPGHLLVVPRAHYATLPELPRHLVAPLFLAARLLARAVELALEAQGSFVALNNRVSQSVPHLHVHVVPRRTGDGLKGFFWPRVGYRDEAEMAEVAERIRLALDRLR</sequence>
<reference evidence="6" key="1">
    <citation type="submission" date="2020-06" db="EMBL/GenBank/DDBJ databases">
        <title>Draft genomic sequence of Geomonas sp. Red330.</title>
        <authorList>
            <person name="Itoh H."/>
            <person name="Zhenxing X."/>
            <person name="Ushijima N."/>
            <person name="Masuda Y."/>
            <person name="Shiratori Y."/>
            <person name="Senoo K."/>
        </authorList>
    </citation>
    <scope>NUCLEOTIDE SEQUENCE [LARGE SCALE GENOMIC DNA]</scope>
    <source>
        <strain evidence="6">Red330</strain>
    </source>
</reference>
<dbReference type="InterPro" id="IPR011146">
    <property type="entry name" value="HIT-like"/>
</dbReference>
<evidence type="ECO:0000259" key="4">
    <source>
        <dbReference type="PROSITE" id="PS51084"/>
    </source>
</evidence>